<dbReference type="GO" id="GO:0006508">
    <property type="term" value="P:proteolysis"/>
    <property type="evidence" value="ECO:0007669"/>
    <property type="project" value="UniProtKB-KW"/>
</dbReference>
<dbReference type="GO" id="GO:0009089">
    <property type="term" value="P:lysine biosynthetic process via diaminopimelate"/>
    <property type="evidence" value="ECO:0007669"/>
    <property type="project" value="TreeGrafter"/>
</dbReference>
<sequence>MTDELKQYAYEHRHDFDRLVEFKSVSAKKSELPETAAWIADTFRDLGAQEVEKWTDFGEDNPVVFASFKGQNQDKTILFYNHYDVQPAEPFDEWKTEPFKVTEKDGFFYGRGISDDKGELMYRLTLLKYYKEHGGLPVNVKFFVEGEEEVGSLRTPKYAEKHSEQLSCDACVWEGGGYNNMDHYQVVGGLRGIISFDVEVTTADVDMHSSLASYAESAPWRLVKGLSSLRDTNGHILIDGFYDTVDKMSPEEEKLAEEQDFNLENAKKDAGLRRTVNDYNPLKELVNMPTISINGLSAGYQGTGVKTVIPRHASAKLDCRLSPHQDPEKMMQLVREQLVKNGFPDLEVHMNLGEPGYRADVNDEFVKLAMDEAKKYYGPETKYVLNAAGGGPADMVNTLGVPTLSIGCGYAGAKAHGPNENIRVKDYTDAVQYLGNLLNAYGK</sequence>
<dbReference type="GO" id="GO:0008233">
    <property type="term" value="F:peptidase activity"/>
    <property type="evidence" value="ECO:0007669"/>
    <property type="project" value="UniProtKB-KW"/>
</dbReference>
<organism evidence="5 6">
    <name type="scientific">Ligilactobacillus ruminis</name>
    <dbReference type="NCBI Taxonomy" id="1623"/>
    <lineage>
        <taxon>Bacteria</taxon>
        <taxon>Bacillati</taxon>
        <taxon>Bacillota</taxon>
        <taxon>Bacilli</taxon>
        <taxon>Lactobacillales</taxon>
        <taxon>Lactobacillaceae</taxon>
        <taxon>Ligilactobacillus</taxon>
    </lineage>
</organism>
<dbReference type="Gene3D" id="3.30.70.360">
    <property type="match status" value="1"/>
</dbReference>
<reference evidence="5" key="1">
    <citation type="submission" date="2023-02" db="EMBL/GenBank/DDBJ databases">
        <title>Complete genome sequence of Lactobacillus ruminis CACC888 isolated from Pig feces.</title>
        <authorList>
            <person name="Park S."/>
            <person name="Park M.A."/>
            <person name="Kim D.-H."/>
            <person name="Kim Y."/>
        </authorList>
    </citation>
    <scope>NUCLEOTIDE SEQUENCE</scope>
    <source>
        <strain evidence="5">CACC888</strain>
    </source>
</reference>
<dbReference type="GO" id="GO:0046872">
    <property type="term" value="F:metal ion binding"/>
    <property type="evidence" value="ECO:0007669"/>
    <property type="project" value="UniProtKB-KW"/>
</dbReference>
<dbReference type="Proteomes" id="UP001222683">
    <property type="component" value="Chromosome"/>
</dbReference>
<dbReference type="SUPFAM" id="SSF53187">
    <property type="entry name" value="Zn-dependent exopeptidases"/>
    <property type="match status" value="1"/>
</dbReference>
<dbReference type="Pfam" id="PF01546">
    <property type="entry name" value="Peptidase_M20"/>
    <property type="match status" value="1"/>
</dbReference>
<protein>
    <submittedName>
        <fullName evidence="5">M20/M25/M40 family metallo-hydrolase</fullName>
    </submittedName>
</protein>
<dbReference type="Pfam" id="PF07687">
    <property type="entry name" value="M20_dimer"/>
    <property type="match status" value="1"/>
</dbReference>
<dbReference type="InterPro" id="IPR011650">
    <property type="entry name" value="Peptidase_M20_dimer"/>
</dbReference>
<feature type="domain" description="Peptidase M20 dimerisation" evidence="4">
    <location>
        <begin position="189"/>
        <end position="340"/>
    </location>
</feature>
<dbReference type="EMBL" id="CP117692">
    <property type="protein sequence ID" value="WDC82512.1"/>
    <property type="molecule type" value="Genomic_DNA"/>
</dbReference>
<dbReference type="RefSeq" id="WP_003692207.1">
    <property type="nucleotide sequence ID" value="NZ_CABKOX010000002.1"/>
</dbReference>
<dbReference type="AlphaFoldDB" id="A0AAQ2XJ42"/>
<keyword evidence="1" id="KW-0645">Protease</keyword>
<dbReference type="Gene3D" id="3.40.630.10">
    <property type="entry name" value="Zn peptidases"/>
    <property type="match status" value="1"/>
</dbReference>
<accession>A0AAQ2XJ42</accession>
<dbReference type="PANTHER" id="PTHR43270:SF8">
    <property type="entry name" value="DI- AND TRIPEPTIDASE DUG2-RELATED"/>
    <property type="match status" value="1"/>
</dbReference>
<evidence type="ECO:0000313" key="5">
    <source>
        <dbReference type="EMBL" id="WDC82512.1"/>
    </source>
</evidence>
<dbReference type="GO" id="GO:0009014">
    <property type="term" value="F:succinyl-diaminopimelate desuccinylase activity"/>
    <property type="evidence" value="ECO:0007669"/>
    <property type="project" value="TreeGrafter"/>
</dbReference>
<name>A0AAQ2XJ42_9LACO</name>
<dbReference type="InterPro" id="IPR051458">
    <property type="entry name" value="Cyt/Met_Dipeptidase"/>
</dbReference>
<gene>
    <name evidence="5" type="ORF">PSR59_02445</name>
</gene>
<evidence type="ECO:0000259" key="4">
    <source>
        <dbReference type="Pfam" id="PF07687"/>
    </source>
</evidence>
<dbReference type="InterPro" id="IPR002933">
    <property type="entry name" value="Peptidase_M20"/>
</dbReference>
<keyword evidence="2" id="KW-0479">Metal-binding</keyword>
<evidence type="ECO:0000256" key="2">
    <source>
        <dbReference type="ARBA" id="ARBA00022723"/>
    </source>
</evidence>
<dbReference type="PANTHER" id="PTHR43270">
    <property type="entry name" value="BETA-ALA-HIS DIPEPTIDASE"/>
    <property type="match status" value="1"/>
</dbReference>
<dbReference type="GO" id="GO:0005829">
    <property type="term" value="C:cytosol"/>
    <property type="evidence" value="ECO:0007669"/>
    <property type="project" value="TreeGrafter"/>
</dbReference>
<evidence type="ECO:0000256" key="3">
    <source>
        <dbReference type="ARBA" id="ARBA00022801"/>
    </source>
</evidence>
<evidence type="ECO:0000256" key="1">
    <source>
        <dbReference type="ARBA" id="ARBA00022670"/>
    </source>
</evidence>
<evidence type="ECO:0000313" key="6">
    <source>
        <dbReference type="Proteomes" id="UP001222683"/>
    </source>
</evidence>
<keyword evidence="3" id="KW-0378">Hydrolase</keyword>
<proteinExistence type="predicted"/>